<dbReference type="InterPro" id="IPR049561">
    <property type="entry name" value="NSUN5_7_fdxn-like"/>
</dbReference>
<keyword evidence="4 6" id="KW-0694">RNA-binding</keyword>
<evidence type="ECO:0000256" key="3">
    <source>
        <dbReference type="ARBA" id="ARBA00022691"/>
    </source>
</evidence>
<dbReference type="InterPro" id="IPR048889">
    <property type="entry name" value="NSUN5_RCM1_N"/>
</dbReference>
<feature type="binding site" evidence="6">
    <location>
        <position position="277"/>
    </location>
    <ligand>
        <name>S-adenosyl-L-methionine</name>
        <dbReference type="ChEBI" id="CHEBI:59789"/>
    </ligand>
</feature>
<organism evidence="9 10">
    <name type="scientific">Deinandra increscens subsp. villosa</name>
    <dbReference type="NCBI Taxonomy" id="3103831"/>
    <lineage>
        <taxon>Eukaryota</taxon>
        <taxon>Viridiplantae</taxon>
        <taxon>Streptophyta</taxon>
        <taxon>Embryophyta</taxon>
        <taxon>Tracheophyta</taxon>
        <taxon>Spermatophyta</taxon>
        <taxon>Magnoliopsida</taxon>
        <taxon>eudicotyledons</taxon>
        <taxon>Gunneridae</taxon>
        <taxon>Pentapetalae</taxon>
        <taxon>asterids</taxon>
        <taxon>campanulids</taxon>
        <taxon>Asterales</taxon>
        <taxon>Asteraceae</taxon>
        <taxon>Asteroideae</taxon>
        <taxon>Heliantheae alliance</taxon>
        <taxon>Madieae</taxon>
        <taxon>Madiinae</taxon>
        <taxon>Deinandra</taxon>
    </lineage>
</organism>
<name>A0AAP0DTM4_9ASTR</name>
<dbReference type="Pfam" id="PF21153">
    <property type="entry name" value="NSUN5_N"/>
    <property type="match status" value="1"/>
</dbReference>
<dbReference type="CDD" id="cd02440">
    <property type="entry name" value="AdoMet_MTases"/>
    <property type="match status" value="1"/>
</dbReference>
<dbReference type="Proteomes" id="UP001408789">
    <property type="component" value="Unassembled WGS sequence"/>
</dbReference>
<keyword evidence="10" id="KW-1185">Reference proteome</keyword>
<dbReference type="Gene3D" id="3.30.70.1170">
    <property type="entry name" value="Sun protein, domain 3"/>
    <property type="match status" value="1"/>
</dbReference>
<dbReference type="Gene3D" id="3.40.50.150">
    <property type="entry name" value="Vaccinia Virus protein VP39"/>
    <property type="match status" value="1"/>
</dbReference>
<dbReference type="FunFam" id="3.30.70.1170:FF:000007">
    <property type="entry name" value="Putative 28S rRNA (Cytosine-C(5))-methyltransferase"/>
    <property type="match status" value="1"/>
</dbReference>
<evidence type="ECO:0000259" key="8">
    <source>
        <dbReference type="PROSITE" id="PS51686"/>
    </source>
</evidence>
<comment type="caution">
    <text evidence="9">The sequence shown here is derived from an EMBL/GenBank/DDBJ whole genome shotgun (WGS) entry which is preliminary data.</text>
</comment>
<evidence type="ECO:0000256" key="6">
    <source>
        <dbReference type="PROSITE-ProRule" id="PRU01023"/>
    </source>
</evidence>
<dbReference type="InterPro" id="IPR001678">
    <property type="entry name" value="MeTrfase_RsmB-F_NOP2_dom"/>
</dbReference>
<accession>A0AAP0DTM4</accession>
<feature type="active site" description="Nucleophile" evidence="6">
    <location>
        <position position="383"/>
    </location>
</feature>
<dbReference type="PANTHER" id="PTHR22807">
    <property type="entry name" value="NOP2 YEAST -RELATED NOL1/NOP2/FMU SUN DOMAIN-CONTAINING"/>
    <property type="match status" value="1"/>
</dbReference>
<sequence>MVEERIMSHKPAAPPMKPAAKEPKSRRQSNIERSSYFARREAAKVLRSVLLGDAHRRAVASIKTLVYSPTIRNKKATFALVCQTLKYLPIIKDVMEIANALNSKWKKQEELMYIITYDILFGQDSSLTGDAEKYLILRKGPIQSALAKILVKRGAKRVEDLMAQYQIYDVKKPRYVRVNTLKLDVESAMVELGKENVVQKDDMLPDLLVLPPGTDLHNHPLVTDGSVFLQGKASSMVAAALGPKPGWEVIDACAAPGNKTVHLAALMKGEGKVVACELNKDRVKRLEQTTKLAGAANVEVLHGNFLNLNPEDQLYSKVRAILLDPSCSGSGTVADRLDYLLPSHTSGDGGDEGRLIKLAAFQKKALIHALSFPAVERVVYSTCSVHQIENEDVISSVLPLAKSYGFQLSTPFPQWARRGLPVVEGSQHLLRTDPVEDKEGFFIALFTRNATHFPESFQNVQIDATLDTSKQEADKRCHRPKKFVRSLPFTKFSRLYLYRNSMICRR</sequence>
<evidence type="ECO:0000313" key="9">
    <source>
        <dbReference type="EMBL" id="KAK9078482.1"/>
    </source>
</evidence>
<feature type="binding site" evidence="6">
    <location>
        <begin position="253"/>
        <end position="259"/>
    </location>
    <ligand>
        <name>S-adenosyl-L-methionine</name>
        <dbReference type="ChEBI" id="CHEBI:59789"/>
    </ligand>
</feature>
<evidence type="ECO:0000256" key="4">
    <source>
        <dbReference type="ARBA" id="ARBA00022884"/>
    </source>
</evidence>
<protein>
    <recommendedName>
        <fullName evidence="8">SAM-dependent MTase RsmB/NOP-type domain-containing protein</fullName>
    </recommendedName>
</protein>
<dbReference type="InterPro" id="IPR023267">
    <property type="entry name" value="RCMT"/>
</dbReference>
<dbReference type="GO" id="GO:0005730">
    <property type="term" value="C:nucleolus"/>
    <property type="evidence" value="ECO:0007669"/>
    <property type="project" value="TreeGrafter"/>
</dbReference>
<dbReference type="PRINTS" id="PR02008">
    <property type="entry name" value="RCMTFAMILY"/>
</dbReference>
<dbReference type="PANTHER" id="PTHR22807:SF4">
    <property type="entry name" value="28S RRNA (CYTOSINE-C(5))-METHYLTRANSFERASE"/>
    <property type="match status" value="1"/>
</dbReference>
<dbReference type="Pfam" id="PF21148">
    <property type="entry name" value="NSUN5_fdxn-like"/>
    <property type="match status" value="1"/>
</dbReference>
<dbReference type="FunFam" id="3.40.50.150:FF:000164">
    <property type="entry name" value="Methyltransferase NSUN5, putative"/>
    <property type="match status" value="1"/>
</dbReference>
<dbReference type="Pfam" id="PF01189">
    <property type="entry name" value="Methyltr_RsmB-F"/>
    <property type="match status" value="1"/>
</dbReference>
<dbReference type="PROSITE" id="PS51686">
    <property type="entry name" value="SAM_MT_RSMB_NOP"/>
    <property type="match status" value="1"/>
</dbReference>
<dbReference type="InterPro" id="IPR029063">
    <property type="entry name" value="SAM-dependent_MTases_sf"/>
</dbReference>
<reference evidence="9 10" key="1">
    <citation type="submission" date="2024-04" db="EMBL/GenBank/DDBJ databases">
        <title>The reference genome of an endangered Asteraceae, Deinandra increscens subsp. villosa, native to the Central Coast of California.</title>
        <authorList>
            <person name="Guilliams M."/>
            <person name="Hasenstab-Lehman K."/>
            <person name="Meyer R."/>
            <person name="Mcevoy S."/>
        </authorList>
    </citation>
    <scope>NUCLEOTIDE SEQUENCE [LARGE SCALE GENOMIC DNA]</scope>
    <source>
        <tissue evidence="9">Leaf</tissue>
    </source>
</reference>
<keyword evidence="1 6" id="KW-0489">Methyltransferase</keyword>
<keyword evidence="3 6" id="KW-0949">S-adenosyl-L-methionine</keyword>
<feature type="domain" description="SAM-dependent MTase RsmB/NOP-type" evidence="8">
    <location>
        <begin position="164"/>
        <end position="449"/>
    </location>
</feature>
<dbReference type="GO" id="GO:0003723">
    <property type="term" value="F:RNA binding"/>
    <property type="evidence" value="ECO:0007669"/>
    <property type="project" value="UniProtKB-UniRule"/>
</dbReference>
<keyword evidence="2 6" id="KW-0808">Transferase</keyword>
<dbReference type="InterPro" id="IPR049560">
    <property type="entry name" value="MeTrfase_RsmB-F_NOP2_cat"/>
</dbReference>
<gene>
    <name evidence="9" type="ORF">SSX86_002539</name>
</gene>
<evidence type="ECO:0000256" key="5">
    <source>
        <dbReference type="ARBA" id="ARBA00053002"/>
    </source>
</evidence>
<evidence type="ECO:0000256" key="1">
    <source>
        <dbReference type="ARBA" id="ARBA00022603"/>
    </source>
</evidence>
<feature type="region of interest" description="Disordered" evidence="7">
    <location>
        <begin position="1"/>
        <end position="32"/>
    </location>
</feature>
<dbReference type="GO" id="GO:0008173">
    <property type="term" value="F:RNA methyltransferase activity"/>
    <property type="evidence" value="ECO:0007669"/>
    <property type="project" value="InterPro"/>
</dbReference>
<proteinExistence type="inferred from homology"/>
<comment type="similarity">
    <text evidence="6">Belongs to the class I-like SAM-binding methyltransferase superfamily. RsmB/NOP family.</text>
</comment>
<comment type="catalytic activity">
    <reaction evidence="5">
        <text>a cytidine in 25S rRNA + S-adenosyl-L-methionine = a 5-methylcytidine in 25S rRNA + S-adenosyl-L-homocysteine + H(+)</text>
        <dbReference type="Rhea" id="RHEA:47780"/>
        <dbReference type="Rhea" id="RHEA-COMP:11911"/>
        <dbReference type="Rhea" id="RHEA-COMP:11912"/>
        <dbReference type="ChEBI" id="CHEBI:15378"/>
        <dbReference type="ChEBI" id="CHEBI:57856"/>
        <dbReference type="ChEBI" id="CHEBI:59789"/>
        <dbReference type="ChEBI" id="CHEBI:74483"/>
        <dbReference type="ChEBI" id="CHEBI:82748"/>
    </reaction>
</comment>
<dbReference type="EMBL" id="JBCNJP010000006">
    <property type="protein sequence ID" value="KAK9078482.1"/>
    <property type="molecule type" value="Genomic_DNA"/>
</dbReference>
<dbReference type="GO" id="GO:0070475">
    <property type="term" value="P:rRNA base methylation"/>
    <property type="evidence" value="ECO:0007669"/>
    <property type="project" value="TreeGrafter"/>
</dbReference>
<evidence type="ECO:0000313" key="10">
    <source>
        <dbReference type="Proteomes" id="UP001408789"/>
    </source>
</evidence>
<dbReference type="AlphaFoldDB" id="A0AAP0DTM4"/>
<dbReference type="SUPFAM" id="SSF53335">
    <property type="entry name" value="S-adenosyl-L-methionine-dependent methyltransferases"/>
    <property type="match status" value="1"/>
</dbReference>
<evidence type="ECO:0000256" key="7">
    <source>
        <dbReference type="SAM" id="MobiDB-lite"/>
    </source>
</evidence>
<evidence type="ECO:0000256" key="2">
    <source>
        <dbReference type="ARBA" id="ARBA00022679"/>
    </source>
</evidence>
<feature type="binding site" evidence="6">
    <location>
        <position position="324"/>
    </location>
    <ligand>
        <name>S-adenosyl-L-methionine</name>
        <dbReference type="ChEBI" id="CHEBI:59789"/>
    </ligand>
</feature>
<comment type="caution">
    <text evidence="6">Lacks conserved residue(s) required for the propagation of feature annotation.</text>
</comment>